<accession>A0A183G7L6</accession>
<proteinExistence type="predicted"/>
<dbReference type="WBParaSite" id="HPBE_0001779101-mRNA-1">
    <property type="protein sequence ID" value="HPBE_0001779101-mRNA-1"/>
    <property type="gene ID" value="HPBE_0001779101"/>
</dbReference>
<reference evidence="1 2" key="1">
    <citation type="submission" date="2018-11" db="EMBL/GenBank/DDBJ databases">
        <authorList>
            <consortium name="Pathogen Informatics"/>
        </authorList>
    </citation>
    <scope>NUCLEOTIDE SEQUENCE [LARGE SCALE GENOMIC DNA]</scope>
</reference>
<accession>A0A3P8BV47</accession>
<sequence>MVVWVLPTSPMLNVSSRCMHRDDTLSIGPAQDRVGSALKARTKKKISARCGQLVACSSGEGEFIFPPVSITELLKKSSFIGQRKYCENV</sequence>
<name>A0A183G7L6_HELPZ</name>
<evidence type="ECO:0000313" key="1">
    <source>
        <dbReference type="EMBL" id="VDP09904.1"/>
    </source>
</evidence>
<evidence type="ECO:0000313" key="2">
    <source>
        <dbReference type="Proteomes" id="UP000050761"/>
    </source>
</evidence>
<gene>
    <name evidence="1" type="ORF">HPBE_LOCUS17790</name>
</gene>
<keyword evidence="2" id="KW-1185">Reference proteome</keyword>
<reference evidence="3" key="2">
    <citation type="submission" date="2019-09" db="UniProtKB">
        <authorList>
            <consortium name="WormBaseParasite"/>
        </authorList>
    </citation>
    <scope>IDENTIFICATION</scope>
</reference>
<dbReference type="Proteomes" id="UP000050761">
    <property type="component" value="Unassembled WGS sequence"/>
</dbReference>
<organism evidence="2 3">
    <name type="scientific">Heligmosomoides polygyrus</name>
    <name type="common">Parasitic roundworm</name>
    <dbReference type="NCBI Taxonomy" id="6339"/>
    <lineage>
        <taxon>Eukaryota</taxon>
        <taxon>Metazoa</taxon>
        <taxon>Ecdysozoa</taxon>
        <taxon>Nematoda</taxon>
        <taxon>Chromadorea</taxon>
        <taxon>Rhabditida</taxon>
        <taxon>Rhabditina</taxon>
        <taxon>Rhabditomorpha</taxon>
        <taxon>Strongyloidea</taxon>
        <taxon>Heligmosomidae</taxon>
        <taxon>Heligmosomoides</taxon>
    </lineage>
</organism>
<protein>
    <submittedName>
        <fullName evidence="3">Secreted protein</fullName>
    </submittedName>
</protein>
<dbReference type="AlphaFoldDB" id="A0A183G7L6"/>
<dbReference type="EMBL" id="UZAH01030265">
    <property type="protein sequence ID" value="VDP09904.1"/>
    <property type="molecule type" value="Genomic_DNA"/>
</dbReference>
<evidence type="ECO:0000313" key="3">
    <source>
        <dbReference type="WBParaSite" id="HPBE_0001779101-mRNA-1"/>
    </source>
</evidence>